<evidence type="ECO:0000256" key="2">
    <source>
        <dbReference type="ARBA" id="ARBA00023015"/>
    </source>
</evidence>
<evidence type="ECO:0000313" key="7">
    <source>
        <dbReference type="Proteomes" id="UP000250416"/>
    </source>
</evidence>
<dbReference type="InterPro" id="IPR036388">
    <property type="entry name" value="WH-like_DNA-bd_sf"/>
</dbReference>
<dbReference type="FunFam" id="3.40.190.290:FF:000001">
    <property type="entry name" value="Transcriptional regulator, LysR family"/>
    <property type="match status" value="1"/>
</dbReference>
<evidence type="ECO:0000256" key="3">
    <source>
        <dbReference type="ARBA" id="ARBA00023125"/>
    </source>
</evidence>
<reference evidence="6 7" key="1">
    <citation type="submission" date="2018-06" db="EMBL/GenBank/DDBJ databases">
        <authorList>
            <consortium name="Pathogen Informatics"/>
            <person name="Doyle S."/>
        </authorList>
    </citation>
    <scope>NUCLEOTIDE SEQUENCE [LARGE SCALE GENOMIC DNA]</scope>
    <source>
        <strain evidence="6 7">NCTC10661</strain>
    </source>
</reference>
<evidence type="ECO:0000256" key="1">
    <source>
        <dbReference type="ARBA" id="ARBA00009437"/>
    </source>
</evidence>
<feature type="domain" description="HTH lysR-type" evidence="5">
    <location>
        <begin position="16"/>
        <end position="71"/>
    </location>
</feature>
<evidence type="ECO:0000259" key="5">
    <source>
        <dbReference type="PROSITE" id="PS50931"/>
    </source>
</evidence>
<dbReference type="GO" id="GO:0003700">
    <property type="term" value="F:DNA-binding transcription factor activity"/>
    <property type="evidence" value="ECO:0007669"/>
    <property type="project" value="InterPro"/>
</dbReference>
<dbReference type="InterPro" id="IPR000847">
    <property type="entry name" value="LysR_HTH_N"/>
</dbReference>
<dbReference type="PROSITE" id="PS50931">
    <property type="entry name" value="HTH_LYSR"/>
    <property type="match status" value="1"/>
</dbReference>
<dbReference type="AlphaFoldDB" id="A0AAE8NEN3"/>
<dbReference type="SUPFAM" id="SSF46785">
    <property type="entry name" value="Winged helix' DNA-binding domain"/>
    <property type="match status" value="1"/>
</dbReference>
<name>A0AAE8NEN3_BURCE</name>
<comment type="caution">
    <text evidence="6">The sequence shown here is derived from an EMBL/GenBank/DDBJ whole genome shotgun (WGS) entry which is preliminary data.</text>
</comment>
<proteinExistence type="inferred from homology"/>
<protein>
    <submittedName>
        <fullName evidence="6">LysR family transcriptional regulator</fullName>
    </submittedName>
</protein>
<dbReference type="SUPFAM" id="SSF53850">
    <property type="entry name" value="Periplasmic binding protein-like II"/>
    <property type="match status" value="1"/>
</dbReference>
<keyword evidence="2" id="KW-0805">Transcription regulation</keyword>
<dbReference type="PANTHER" id="PTHR30537:SF72">
    <property type="entry name" value="LYSR FAMILY TRANSCRIPTIONAL REGULATOR"/>
    <property type="match status" value="1"/>
</dbReference>
<comment type="similarity">
    <text evidence="1">Belongs to the LysR transcriptional regulatory family.</text>
</comment>
<keyword evidence="4" id="KW-0804">Transcription</keyword>
<accession>A0AAE8NEN3</accession>
<evidence type="ECO:0000256" key="4">
    <source>
        <dbReference type="ARBA" id="ARBA00023163"/>
    </source>
</evidence>
<gene>
    <name evidence="6" type="primary">dmlR_30</name>
    <name evidence="6" type="ORF">NCTC10661_03000</name>
</gene>
<sequence length="315" mass="34660">MEPVHPPTPPPRMDHLHAMRIFARVAHLGSFTKAAEQLQLPRPTVSNAVQYLEKHLKVRLLQRTTRRVALTAEGATYYERCMRLLADLDDAETLFEDAGATPRGAIRVDLPERFAVNQMIPALPDFHARYPDLRVVIGTTDRFVDLVADGIDCAVRVGTMSDTSLVARRIGELAQINCAAPAYLARHGTPRSPDELPDHVAVGYFSSRTGRELDWEYADMDTGELHAVKMRSIVSVNSSQAYLACCLAGLGLIQAPREGLGPLLADGSLVEVLPEWNAEPLPVSVVFPTGRHLAPRVRIFVDWLAETLGGPYRAG</sequence>
<dbReference type="Gene3D" id="1.10.10.10">
    <property type="entry name" value="Winged helix-like DNA-binding domain superfamily/Winged helix DNA-binding domain"/>
    <property type="match status" value="1"/>
</dbReference>
<dbReference type="GO" id="GO:0043565">
    <property type="term" value="F:sequence-specific DNA binding"/>
    <property type="evidence" value="ECO:0007669"/>
    <property type="project" value="TreeGrafter"/>
</dbReference>
<dbReference type="GO" id="GO:0006351">
    <property type="term" value="P:DNA-templated transcription"/>
    <property type="evidence" value="ECO:0007669"/>
    <property type="project" value="TreeGrafter"/>
</dbReference>
<dbReference type="InterPro" id="IPR036390">
    <property type="entry name" value="WH_DNA-bd_sf"/>
</dbReference>
<dbReference type="PANTHER" id="PTHR30537">
    <property type="entry name" value="HTH-TYPE TRANSCRIPTIONAL REGULATOR"/>
    <property type="match status" value="1"/>
</dbReference>
<dbReference type="FunFam" id="1.10.10.10:FF:000001">
    <property type="entry name" value="LysR family transcriptional regulator"/>
    <property type="match status" value="1"/>
</dbReference>
<dbReference type="Gene3D" id="3.40.190.290">
    <property type="match status" value="1"/>
</dbReference>
<dbReference type="Pfam" id="PF00126">
    <property type="entry name" value="HTH_1"/>
    <property type="match status" value="1"/>
</dbReference>
<dbReference type="Proteomes" id="UP000250416">
    <property type="component" value="Unassembled WGS sequence"/>
</dbReference>
<evidence type="ECO:0000313" key="6">
    <source>
        <dbReference type="EMBL" id="SPV19488.1"/>
    </source>
</evidence>
<dbReference type="InterPro" id="IPR005119">
    <property type="entry name" value="LysR_subst-bd"/>
</dbReference>
<dbReference type="CDD" id="cd08472">
    <property type="entry name" value="PBP2_CrgA_like_3"/>
    <property type="match status" value="1"/>
</dbReference>
<keyword evidence="3" id="KW-0238">DNA-binding</keyword>
<dbReference type="Pfam" id="PF03466">
    <property type="entry name" value="LysR_substrate"/>
    <property type="match status" value="1"/>
</dbReference>
<organism evidence="6 7">
    <name type="scientific">Burkholderia cepacia</name>
    <name type="common">Pseudomonas cepacia</name>
    <dbReference type="NCBI Taxonomy" id="292"/>
    <lineage>
        <taxon>Bacteria</taxon>
        <taxon>Pseudomonadati</taxon>
        <taxon>Pseudomonadota</taxon>
        <taxon>Betaproteobacteria</taxon>
        <taxon>Burkholderiales</taxon>
        <taxon>Burkholderiaceae</taxon>
        <taxon>Burkholderia</taxon>
        <taxon>Burkholderia cepacia complex</taxon>
    </lineage>
</organism>
<dbReference type="EMBL" id="UARD01000013">
    <property type="protein sequence ID" value="SPV19488.1"/>
    <property type="molecule type" value="Genomic_DNA"/>
</dbReference>
<dbReference type="InterPro" id="IPR058163">
    <property type="entry name" value="LysR-type_TF_proteobact-type"/>
</dbReference>